<proteinExistence type="predicted"/>
<name>A0A399G3E1_9ACTN</name>
<organism evidence="2 3">
    <name type="scientific">Thermobifida halotolerans</name>
    <dbReference type="NCBI Taxonomy" id="483545"/>
    <lineage>
        <taxon>Bacteria</taxon>
        <taxon>Bacillati</taxon>
        <taxon>Actinomycetota</taxon>
        <taxon>Actinomycetes</taxon>
        <taxon>Streptosporangiales</taxon>
        <taxon>Nocardiopsidaceae</taxon>
        <taxon>Thermobifida</taxon>
    </lineage>
</organism>
<sequence length="195" mass="21031">MRREGITDRRRLRLAGTLAIALAVTSGCGQDATQEEGGANPRPTGALEQEETTQGSPSPQATEGDVDLLGARDAALREYPGGTVYDVELEEFNQQWSVELVHEEDELELEIDAQSGEIVEAEEQILDEPDVDLSGLPEDSLVTAVEAALEESGGDQATEAELTEEGGRRIWEIEIDDEQTFGVDAETGEIRTTGS</sequence>
<keyword evidence="3" id="KW-1185">Reference proteome</keyword>
<dbReference type="RefSeq" id="WP_068688805.1">
    <property type="nucleotide sequence ID" value="NZ_CP063196.1"/>
</dbReference>
<evidence type="ECO:0000313" key="3">
    <source>
        <dbReference type="Proteomes" id="UP000265719"/>
    </source>
</evidence>
<dbReference type="PROSITE" id="PS51257">
    <property type="entry name" value="PROKAR_LIPOPROTEIN"/>
    <property type="match status" value="1"/>
</dbReference>
<dbReference type="Pfam" id="PF03413">
    <property type="entry name" value="PepSY"/>
    <property type="match status" value="2"/>
</dbReference>
<evidence type="ECO:0000313" key="2">
    <source>
        <dbReference type="EMBL" id="UOE17905.1"/>
    </source>
</evidence>
<dbReference type="InterPro" id="IPR025711">
    <property type="entry name" value="PepSY"/>
</dbReference>
<dbReference type="KEGG" id="thao:NI17_013605"/>
<feature type="region of interest" description="Disordered" evidence="1">
    <location>
        <begin position="26"/>
        <end position="65"/>
    </location>
</feature>
<dbReference type="OrthoDB" id="9795161at2"/>
<gene>
    <name evidence="2" type="ORF">NI17_013605</name>
</gene>
<reference evidence="2" key="1">
    <citation type="submission" date="2020-10" db="EMBL/GenBank/DDBJ databases">
        <title>De novo genome project of the cellulose decomposer Thermobifida halotolerans type strain.</title>
        <authorList>
            <person name="Nagy I."/>
            <person name="Horvath B."/>
            <person name="Kukolya J."/>
            <person name="Nagy I."/>
            <person name="Orsini M."/>
        </authorList>
    </citation>
    <scope>NUCLEOTIDE SEQUENCE</scope>
    <source>
        <strain evidence="2">DSM 44931</strain>
    </source>
</reference>
<dbReference type="EMBL" id="CP063196">
    <property type="protein sequence ID" value="UOE17905.1"/>
    <property type="molecule type" value="Genomic_DNA"/>
</dbReference>
<dbReference type="Proteomes" id="UP000265719">
    <property type="component" value="Chromosome"/>
</dbReference>
<accession>A0A399G3E1</accession>
<dbReference type="Gene3D" id="3.10.450.40">
    <property type="match status" value="2"/>
</dbReference>
<feature type="compositionally biased region" description="Polar residues" evidence="1">
    <location>
        <begin position="52"/>
        <end position="61"/>
    </location>
</feature>
<dbReference type="AlphaFoldDB" id="A0A399G3E1"/>
<evidence type="ECO:0000256" key="1">
    <source>
        <dbReference type="SAM" id="MobiDB-lite"/>
    </source>
</evidence>
<protein>
    <submittedName>
        <fullName evidence="2">PepSY domain-containing protein</fullName>
    </submittedName>
</protein>